<dbReference type="Proteomes" id="UP000515788">
    <property type="component" value="Chromosome 7"/>
</dbReference>
<dbReference type="GO" id="GO:0008124">
    <property type="term" value="F:4-alpha-hydroxytetrahydrobiopterin dehydratase activity"/>
    <property type="evidence" value="ECO:0007669"/>
    <property type="project" value="UniProtKB-EC"/>
</dbReference>
<evidence type="ECO:0000313" key="7">
    <source>
        <dbReference type="Proteomes" id="UP000515788"/>
    </source>
</evidence>
<comment type="catalytic activity">
    <reaction evidence="1">
        <text>(4aS,6R)-4a-hydroxy-L-erythro-5,6,7,8-tetrahydrobiopterin = (6R)-L-erythro-6,7-dihydrobiopterin + H2O</text>
        <dbReference type="Rhea" id="RHEA:11920"/>
        <dbReference type="ChEBI" id="CHEBI:15377"/>
        <dbReference type="ChEBI" id="CHEBI:15642"/>
        <dbReference type="ChEBI" id="CHEBI:43120"/>
        <dbReference type="EC" id="4.2.1.96"/>
    </reaction>
</comment>
<keyword evidence="7" id="KW-1185">Reference proteome</keyword>
<dbReference type="InterPro" id="IPR001533">
    <property type="entry name" value="Pterin_deHydtase"/>
</dbReference>
<organism evidence="6 7">
    <name type="scientific">Torulaspora globosa</name>
    <dbReference type="NCBI Taxonomy" id="48254"/>
    <lineage>
        <taxon>Eukaryota</taxon>
        <taxon>Fungi</taxon>
        <taxon>Dikarya</taxon>
        <taxon>Ascomycota</taxon>
        <taxon>Saccharomycotina</taxon>
        <taxon>Saccharomycetes</taxon>
        <taxon>Saccharomycetales</taxon>
        <taxon>Saccharomycetaceae</taxon>
        <taxon>Torulaspora</taxon>
    </lineage>
</organism>
<gene>
    <name evidence="6" type="ORF">HG536_0G01420</name>
</gene>
<dbReference type="CDD" id="cd00488">
    <property type="entry name" value="PCD_DCoH"/>
    <property type="match status" value="1"/>
</dbReference>
<dbReference type="EMBL" id="CP059252">
    <property type="protein sequence ID" value="QLL34283.1"/>
    <property type="molecule type" value="Genomic_DNA"/>
</dbReference>
<dbReference type="GO" id="GO:0006729">
    <property type="term" value="P:tetrahydrobiopterin biosynthetic process"/>
    <property type="evidence" value="ECO:0007669"/>
    <property type="project" value="InterPro"/>
</dbReference>
<name>A0A7G3ZL97_9SACH</name>
<comment type="similarity">
    <text evidence="2">Belongs to the pterin-4-alpha-carbinolamine dehydratase family.</text>
</comment>
<dbReference type="KEGG" id="tgb:HG536_0G01420"/>
<evidence type="ECO:0000256" key="2">
    <source>
        <dbReference type="ARBA" id="ARBA00006472"/>
    </source>
</evidence>
<dbReference type="PANTHER" id="PTHR12599">
    <property type="entry name" value="PTERIN-4-ALPHA-CARBINOLAMINE DEHYDRATASE"/>
    <property type="match status" value="1"/>
</dbReference>
<sequence>MNVDRAEGHPPAKNPEKMYNKLSKAVPVAITGYDLSKALAGLRHWKLVNNVLTREVGFKDYESTWAFLTQVHMRSHLWGHHPTITTTYVNVKLELSTHDLQDQISDIDLKMAKKIEEYIQVHKHNE</sequence>
<dbReference type="GeneID" id="59327524"/>
<evidence type="ECO:0000256" key="3">
    <source>
        <dbReference type="ARBA" id="ARBA00013252"/>
    </source>
</evidence>
<dbReference type="SUPFAM" id="SSF55248">
    <property type="entry name" value="PCD-like"/>
    <property type="match status" value="1"/>
</dbReference>
<dbReference type="AlphaFoldDB" id="A0A7G3ZL97"/>
<keyword evidence="4" id="KW-0456">Lyase</keyword>
<reference evidence="6 7" key="1">
    <citation type="submission" date="2020-06" db="EMBL/GenBank/DDBJ databases">
        <title>The yeast mating-type switching endonuclease HO is a domesticated member of an unorthodox homing genetic element family.</title>
        <authorList>
            <person name="Coughlan A.Y."/>
            <person name="Lombardi L."/>
            <person name="Braun-Galleani S."/>
            <person name="Martos A.R."/>
            <person name="Galeote V."/>
            <person name="Bigey F."/>
            <person name="Dequin S."/>
            <person name="Byrne K.P."/>
            <person name="Wolfe K.H."/>
        </authorList>
    </citation>
    <scope>NUCLEOTIDE SEQUENCE [LARGE SCALE GENOMIC DNA]</scope>
    <source>
        <strain evidence="6 7">CBS764</strain>
    </source>
</reference>
<protein>
    <recommendedName>
        <fullName evidence="3">4a-hydroxytetrahydrobiopterin dehydratase</fullName>
        <ecNumber evidence="3">4.2.1.96</ecNumber>
    </recommendedName>
    <alternativeName>
        <fullName evidence="5">4-alpha-hydroxy-tetrahydropterin dehydratase</fullName>
    </alternativeName>
</protein>
<dbReference type="Gene3D" id="3.30.1360.20">
    <property type="entry name" value="Transcriptional coactivator/pterin dehydratase"/>
    <property type="match status" value="1"/>
</dbReference>
<dbReference type="EC" id="4.2.1.96" evidence="3"/>
<accession>A0A7G3ZL97</accession>
<evidence type="ECO:0000256" key="1">
    <source>
        <dbReference type="ARBA" id="ARBA00001554"/>
    </source>
</evidence>
<dbReference type="Pfam" id="PF01329">
    <property type="entry name" value="Pterin_4a"/>
    <property type="match status" value="1"/>
</dbReference>
<dbReference type="RefSeq" id="XP_037140957.1">
    <property type="nucleotide sequence ID" value="XM_037285061.1"/>
</dbReference>
<dbReference type="InterPro" id="IPR036428">
    <property type="entry name" value="PCD_sf"/>
</dbReference>
<dbReference type="PANTHER" id="PTHR12599:SF0">
    <property type="entry name" value="PTERIN-4-ALPHA-CARBINOLAMINE DEHYDRATASE"/>
    <property type="match status" value="1"/>
</dbReference>
<evidence type="ECO:0000256" key="5">
    <source>
        <dbReference type="ARBA" id="ARBA00030497"/>
    </source>
</evidence>
<dbReference type="OrthoDB" id="277398at2759"/>
<evidence type="ECO:0000256" key="4">
    <source>
        <dbReference type="ARBA" id="ARBA00023239"/>
    </source>
</evidence>
<proteinExistence type="inferred from homology"/>
<evidence type="ECO:0000313" key="6">
    <source>
        <dbReference type="EMBL" id="QLL34283.1"/>
    </source>
</evidence>